<dbReference type="AlphaFoldDB" id="A0A6A4VZP7"/>
<comment type="caution">
    <text evidence="3">The sequence shown here is derived from an EMBL/GenBank/DDBJ whole genome shotgun (WGS) entry which is preliminary data.</text>
</comment>
<dbReference type="PANTHER" id="PTHR10492">
    <property type="match status" value="1"/>
</dbReference>
<name>A0A6A4VZP7_AMPAM</name>
<evidence type="ECO:0000313" key="4">
    <source>
        <dbReference type="Proteomes" id="UP000440578"/>
    </source>
</evidence>
<evidence type="ECO:0000313" key="3">
    <source>
        <dbReference type="EMBL" id="KAF0298389.1"/>
    </source>
</evidence>
<proteinExistence type="predicted"/>
<protein>
    <submittedName>
        <fullName evidence="3">Uncharacterized protein</fullName>
    </submittedName>
</protein>
<evidence type="ECO:0000256" key="2">
    <source>
        <dbReference type="SAM" id="MobiDB-lite"/>
    </source>
</evidence>
<keyword evidence="4" id="KW-1185">Reference proteome</keyword>
<gene>
    <name evidence="3" type="ORF">FJT64_004256</name>
</gene>
<dbReference type="EMBL" id="VIIS01001435">
    <property type="protein sequence ID" value="KAF0298389.1"/>
    <property type="molecule type" value="Genomic_DNA"/>
</dbReference>
<dbReference type="PANTHER" id="PTHR10492:SF57">
    <property type="entry name" value="ATP-DEPENDENT DNA HELICASE"/>
    <property type="match status" value="1"/>
</dbReference>
<organism evidence="3 4">
    <name type="scientific">Amphibalanus amphitrite</name>
    <name type="common">Striped barnacle</name>
    <name type="synonym">Balanus amphitrite</name>
    <dbReference type="NCBI Taxonomy" id="1232801"/>
    <lineage>
        <taxon>Eukaryota</taxon>
        <taxon>Metazoa</taxon>
        <taxon>Ecdysozoa</taxon>
        <taxon>Arthropoda</taxon>
        <taxon>Crustacea</taxon>
        <taxon>Multicrustacea</taxon>
        <taxon>Cirripedia</taxon>
        <taxon>Thoracica</taxon>
        <taxon>Thoracicalcarea</taxon>
        <taxon>Balanomorpha</taxon>
        <taxon>Balanoidea</taxon>
        <taxon>Balanidae</taxon>
        <taxon>Amphibalaninae</taxon>
        <taxon>Amphibalanus</taxon>
    </lineage>
</organism>
<sequence length="383" mass="42079">MQAAPTIGRVVSLTPRHGDVFYLRVLLHHVPGATTFADLRTVDGQVCDTHQEACRRRGLLQDDQEWAETLVGAVRTQRPGQLRQLFVVLLLFCAPADPAALLHRFQAAMGEDFARRHPELPPETVTGLVLLRISDSLQRAGKTLEDFGLPPVPAEHQAAAAALEGAEELRRLPPIIREEVDFDRADLQHTSELAQLIRLARLIVMDEAKALYTRVHRLRENMRARLAQEENQQAELEEFSTWLLQLGNGELPTDAEGRVTLPPALVLEAELPAVIDWTFGNLTDADSMASRAVLAPTNSTVDSVNSYVTDIFPGQAVECLSADDTVGEEQEPVPQDSRHRRSTGGLPGRLTHFDAVARGADKALPPARGVEFSPLLTPAGRRA</sequence>
<dbReference type="Proteomes" id="UP000440578">
    <property type="component" value="Unassembled WGS sequence"/>
</dbReference>
<accession>A0A6A4VZP7</accession>
<dbReference type="OrthoDB" id="10046327at2759"/>
<feature type="coiled-coil region" evidence="1">
    <location>
        <begin position="212"/>
        <end position="239"/>
    </location>
</feature>
<feature type="region of interest" description="Disordered" evidence="2">
    <location>
        <begin position="324"/>
        <end position="350"/>
    </location>
</feature>
<reference evidence="3 4" key="1">
    <citation type="submission" date="2019-07" db="EMBL/GenBank/DDBJ databases">
        <title>Draft genome assembly of a fouling barnacle, Amphibalanus amphitrite (Darwin, 1854): The first reference genome for Thecostraca.</title>
        <authorList>
            <person name="Kim W."/>
        </authorList>
    </citation>
    <scope>NUCLEOTIDE SEQUENCE [LARGE SCALE GENOMIC DNA]</scope>
    <source>
        <strain evidence="3">SNU_AA5</strain>
        <tissue evidence="3">Soma without cirri and trophi</tissue>
    </source>
</reference>
<evidence type="ECO:0000256" key="1">
    <source>
        <dbReference type="SAM" id="Coils"/>
    </source>
</evidence>
<keyword evidence="1" id="KW-0175">Coiled coil</keyword>